<comment type="caution">
    <text evidence="3">The sequence shown here is derived from an EMBL/GenBank/DDBJ whole genome shotgun (WGS) entry which is preliminary data.</text>
</comment>
<dbReference type="InterPro" id="IPR035901">
    <property type="entry name" value="GIY-YIG_endonuc_sf"/>
</dbReference>
<evidence type="ECO:0000313" key="4">
    <source>
        <dbReference type="Proteomes" id="UP000675664"/>
    </source>
</evidence>
<dbReference type="RefSeq" id="WP_227018443.1">
    <property type="nucleotide sequence ID" value="NZ_JAGSND010000006.1"/>
</dbReference>
<dbReference type="PANTHER" id="PTHR34477">
    <property type="entry name" value="UPF0213 PROTEIN YHBQ"/>
    <property type="match status" value="1"/>
</dbReference>
<gene>
    <name evidence="3" type="ORF">KCX82_10545</name>
</gene>
<dbReference type="Gene3D" id="3.40.1440.10">
    <property type="entry name" value="GIY-YIG endonuclease"/>
    <property type="match status" value="1"/>
</dbReference>
<comment type="similarity">
    <text evidence="1">Belongs to the UPF0213 family.</text>
</comment>
<evidence type="ECO:0000313" key="3">
    <source>
        <dbReference type="EMBL" id="MBR0598314.1"/>
    </source>
</evidence>
<dbReference type="SUPFAM" id="SSF82771">
    <property type="entry name" value="GIY-YIG endonuclease"/>
    <property type="match status" value="1"/>
</dbReference>
<dbReference type="EMBL" id="JAGSND010000006">
    <property type="protein sequence ID" value="MBR0598314.1"/>
    <property type="molecule type" value="Genomic_DNA"/>
</dbReference>
<dbReference type="PROSITE" id="PS50164">
    <property type="entry name" value="GIY_YIG"/>
    <property type="match status" value="1"/>
</dbReference>
<reference evidence="3" key="2">
    <citation type="submission" date="2021-04" db="EMBL/GenBank/DDBJ databases">
        <authorList>
            <person name="Liu J."/>
        </authorList>
    </citation>
    <scope>NUCLEOTIDE SEQUENCE</scope>
    <source>
        <strain evidence="3">BAD-6</strain>
    </source>
</reference>
<keyword evidence="4" id="KW-1185">Reference proteome</keyword>
<dbReference type="InterPro" id="IPR050190">
    <property type="entry name" value="UPF0213_domain"/>
</dbReference>
<protein>
    <submittedName>
        <fullName evidence="3">GIY-YIG nuclease family protein</fullName>
    </submittedName>
</protein>
<evidence type="ECO:0000256" key="1">
    <source>
        <dbReference type="ARBA" id="ARBA00007435"/>
    </source>
</evidence>
<feature type="domain" description="GIY-YIG" evidence="2">
    <location>
        <begin position="2"/>
        <end position="78"/>
    </location>
</feature>
<reference evidence="3" key="1">
    <citation type="submission" date="2021-04" db="EMBL/GenBank/DDBJ databases">
        <title>Sinoanaerobacter chloroacetimidivorans sp. nov., an obligate anaerobic bacterium isolated from anaerobic sludge.</title>
        <authorList>
            <person name="Bao Y."/>
        </authorList>
    </citation>
    <scope>NUCLEOTIDE SEQUENCE</scope>
    <source>
        <strain evidence="3">BAD-6</strain>
    </source>
</reference>
<proteinExistence type="inferred from homology"/>
<accession>A0A8J8B1J6</accession>
<dbReference type="Proteomes" id="UP000675664">
    <property type="component" value="Unassembled WGS sequence"/>
</dbReference>
<evidence type="ECO:0000259" key="2">
    <source>
        <dbReference type="PROSITE" id="PS50164"/>
    </source>
</evidence>
<dbReference type="Pfam" id="PF01541">
    <property type="entry name" value="GIY-YIG"/>
    <property type="match status" value="1"/>
</dbReference>
<dbReference type="PANTHER" id="PTHR34477:SF1">
    <property type="entry name" value="UPF0213 PROTEIN YHBQ"/>
    <property type="match status" value="1"/>
</dbReference>
<organism evidence="3 4">
    <name type="scientific">Sinanaerobacter chloroacetimidivorans</name>
    <dbReference type="NCBI Taxonomy" id="2818044"/>
    <lineage>
        <taxon>Bacteria</taxon>
        <taxon>Bacillati</taxon>
        <taxon>Bacillota</taxon>
        <taxon>Clostridia</taxon>
        <taxon>Peptostreptococcales</taxon>
        <taxon>Anaerovoracaceae</taxon>
        <taxon>Sinanaerobacter</taxon>
    </lineage>
</organism>
<dbReference type="InterPro" id="IPR000305">
    <property type="entry name" value="GIY-YIG_endonuc"/>
</dbReference>
<dbReference type="CDD" id="cd10456">
    <property type="entry name" value="GIY-YIG_UPF0213"/>
    <property type="match status" value="1"/>
</dbReference>
<sequence length="90" mass="10237">MSVNFAYIVICGDNTLYTGWTNNLEARMMAHNQGQGAKYTRGRLPVRLVYSEAFDTKLEAQKREREIKKLTRKQKLDLISGRAKKGGTLS</sequence>
<dbReference type="AlphaFoldDB" id="A0A8J8B1J6"/>
<name>A0A8J8B1J6_9FIRM</name>